<evidence type="ECO:0000313" key="8">
    <source>
        <dbReference type="Proteomes" id="UP000039660"/>
    </source>
</evidence>
<dbReference type="EMBL" id="CCRK01000002">
    <property type="protein sequence ID" value="CDZ45737.1"/>
    <property type="molecule type" value="Genomic_DNA"/>
</dbReference>
<dbReference type="Pfam" id="PF05199">
    <property type="entry name" value="GMC_oxred_C"/>
    <property type="match status" value="1"/>
</dbReference>
<gene>
    <name evidence="7" type="ORF">NGAL_HAMBI1189_10550</name>
</gene>
<protein>
    <submittedName>
        <fullName evidence="7">Glucose-methanol-choline oxidoreductase</fullName>
    </submittedName>
</protein>
<evidence type="ECO:0000256" key="4">
    <source>
        <dbReference type="ARBA" id="ARBA00022827"/>
    </source>
</evidence>
<comment type="similarity">
    <text evidence="2">Belongs to the GMC oxidoreductase family.</text>
</comment>
<dbReference type="InterPro" id="IPR051473">
    <property type="entry name" value="P2Ox-like"/>
</dbReference>
<dbReference type="PANTHER" id="PTHR42784:SF1">
    <property type="entry name" value="PYRANOSE 2-OXIDASE"/>
    <property type="match status" value="1"/>
</dbReference>
<evidence type="ECO:0000256" key="1">
    <source>
        <dbReference type="ARBA" id="ARBA00001974"/>
    </source>
</evidence>
<evidence type="ECO:0000256" key="2">
    <source>
        <dbReference type="ARBA" id="ARBA00010790"/>
    </source>
</evidence>
<evidence type="ECO:0000313" key="7">
    <source>
        <dbReference type="EMBL" id="CDZ45737.1"/>
    </source>
</evidence>
<evidence type="ECO:0000256" key="5">
    <source>
        <dbReference type="ARBA" id="ARBA00023002"/>
    </source>
</evidence>
<feature type="domain" description="Glucose-methanol-choline oxidoreductase C-terminal" evidence="6">
    <location>
        <begin position="388"/>
        <end position="535"/>
    </location>
</feature>
<dbReference type="AlphaFoldDB" id="A0A0T7GEY2"/>
<evidence type="ECO:0000259" key="6">
    <source>
        <dbReference type="Pfam" id="PF05199"/>
    </source>
</evidence>
<keyword evidence="3" id="KW-0285">Flavoprotein</keyword>
<accession>A0A0T7GEY2</accession>
<dbReference type="SUPFAM" id="SSF51905">
    <property type="entry name" value="FAD/NAD(P)-binding domain"/>
    <property type="match status" value="1"/>
</dbReference>
<comment type="cofactor">
    <cofactor evidence="1">
        <name>FAD</name>
        <dbReference type="ChEBI" id="CHEBI:57692"/>
    </cofactor>
</comment>
<dbReference type="InterPro" id="IPR036188">
    <property type="entry name" value="FAD/NAD-bd_sf"/>
</dbReference>
<dbReference type="GO" id="GO:0016614">
    <property type="term" value="F:oxidoreductase activity, acting on CH-OH group of donors"/>
    <property type="evidence" value="ECO:0007669"/>
    <property type="project" value="InterPro"/>
</dbReference>
<keyword evidence="4" id="KW-0274">FAD</keyword>
<sequence length="561" mass="61097">MSQAVYDALVVGSGAAGSFAAKELTAQGLSVLLLEAGPAVGPKDFDPARKTAVQKDINIWDRAMATANGQAVQARAVFFKEWMSHLFVNDRKNPYTTPADAPFLWIRGRQAGGRLHTFGRVLVRWSDDDFRLRSRTGEGVDWPLSYDEIAPFYSEVESYLGLYGQEDRVSTMPDGVYANRSNLTPAEEAFKASVEGHWPERRIVSWRYVAPEAKRVPRALRDAQASGRLTIRYDAVVRRITTDDKTGLATGAEVTDGITGKTEKVQASNVIVCASPIESIRLLLNSASARHPAGLGNSSGTLGRYFMDQLPCLAVGAFPPVPGWTKDESAPPDPFYAASGGIFIPRFEGFGSGENKSNFAYQGTVGRGPVAGDRPGRMAFFGYGQMLPHADNRVTLAPNRTDAWKIPVPHIRCVMGSGEHDLLRRQEQTLIEIVEQAGGELEFIGSPLGLREMGKGAYPNADALSRFLFRRMFHRSMSMGAAIHESGGARMGTSAETSVLNSWNQSWDVPNLFVTDASAFPTGGVSGTTLTVMALTVRACRRLARKPKHCAIIPVEQRPLS</sequence>
<evidence type="ECO:0000256" key="3">
    <source>
        <dbReference type="ARBA" id="ARBA00022630"/>
    </source>
</evidence>
<name>A0A0T7GEY2_NEOGA</name>
<proteinExistence type="inferred from homology"/>
<dbReference type="PANTHER" id="PTHR42784">
    <property type="entry name" value="PYRANOSE 2-OXIDASE"/>
    <property type="match status" value="1"/>
</dbReference>
<dbReference type="InterPro" id="IPR007867">
    <property type="entry name" value="GMC_OxRtase_C"/>
</dbReference>
<keyword evidence="5" id="KW-0560">Oxidoreductase</keyword>
<dbReference type="RefSeq" id="WP_046632008.1">
    <property type="nucleotide sequence ID" value="NZ_CCRK01000002.1"/>
</dbReference>
<reference evidence="7 8" key="1">
    <citation type="submission" date="2014-08" db="EMBL/GenBank/DDBJ databases">
        <authorList>
            <person name="Chen Y.-H."/>
        </authorList>
    </citation>
    <scope>NUCLEOTIDE SEQUENCE [LARGE SCALE GENOMIC DNA]</scope>
</reference>
<dbReference type="Gene3D" id="3.50.50.60">
    <property type="entry name" value="FAD/NAD(P)-binding domain"/>
    <property type="match status" value="2"/>
</dbReference>
<dbReference type="Proteomes" id="UP000039660">
    <property type="component" value="Unassembled WGS sequence"/>
</dbReference>
<dbReference type="SUPFAM" id="SSF54373">
    <property type="entry name" value="FAD-linked reductases, C-terminal domain"/>
    <property type="match status" value="1"/>
</dbReference>
<dbReference type="Pfam" id="PF13450">
    <property type="entry name" value="NAD_binding_8"/>
    <property type="match status" value="1"/>
</dbReference>
<organism evidence="7 8">
    <name type="scientific">Neorhizobium galegae bv. officinalis</name>
    <dbReference type="NCBI Taxonomy" id="323656"/>
    <lineage>
        <taxon>Bacteria</taxon>
        <taxon>Pseudomonadati</taxon>
        <taxon>Pseudomonadota</taxon>
        <taxon>Alphaproteobacteria</taxon>
        <taxon>Hyphomicrobiales</taxon>
        <taxon>Rhizobiaceae</taxon>
        <taxon>Rhizobium/Agrobacterium group</taxon>
        <taxon>Neorhizobium</taxon>
    </lineage>
</organism>